<dbReference type="Proteomes" id="UP001152795">
    <property type="component" value="Unassembled WGS sequence"/>
</dbReference>
<dbReference type="AlphaFoldDB" id="A0A7D9IZV7"/>
<dbReference type="EMBL" id="CACRXK020010881">
    <property type="protein sequence ID" value="CAB4020285.1"/>
    <property type="molecule type" value="Genomic_DNA"/>
</dbReference>
<evidence type="ECO:0000313" key="1">
    <source>
        <dbReference type="EMBL" id="CAB4020285.1"/>
    </source>
</evidence>
<sequence length="210" mass="23694">MLPEVSPKSYRSLTEVSPKPHQSLPKVSPKPHQSLPKVSFAFEGAIGNSYGPEKVGLTARDQGPLLLELEDCLSYGVSKSNKFGRISYSISLALRDKEEFVSAQKLVEKESADHVGNPGENIMKCLYRKGSTPTLYVNIDDETEIYPPKGDEPVDHKKYQDKRFRLEAIIKIESNYVSSDVTSIQVKLHEANILEEKPKAPRKRLLRRRD</sequence>
<comment type="caution">
    <text evidence="1">The sequence shown here is derived from an EMBL/GenBank/DDBJ whole genome shotgun (WGS) entry which is preliminary data.</text>
</comment>
<keyword evidence="2" id="KW-1185">Reference proteome</keyword>
<accession>A0A7D9IZV7</accession>
<gene>
    <name evidence="1" type="ORF">PACLA_8A047711</name>
</gene>
<protein>
    <submittedName>
        <fullName evidence="1">Uncharacterized protein</fullName>
    </submittedName>
</protein>
<evidence type="ECO:0000313" key="2">
    <source>
        <dbReference type="Proteomes" id="UP001152795"/>
    </source>
</evidence>
<organism evidence="1 2">
    <name type="scientific">Paramuricea clavata</name>
    <name type="common">Red gorgonian</name>
    <name type="synonym">Violescent sea-whip</name>
    <dbReference type="NCBI Taxonomy" id="317549"/>
    <lineage>
        <taxon>Eukaryota</taxon>
        <taxon>Metazoa</taxon>
        <taxon>Cnidaria</taxon>
        <taxon>Anthozoa</taxon>
        <taxon>Octocorallia</taxon>
        <taxon>Malacalcyonacea</taxon>
        <taxon>Plexauridae</taxon>
        <taxon>Paramuricea</taxon>
    </lineage>
</organism>
<reference evidence="1" key="1">
    <citation type="submission" date="2020-04" db="EMBL/GenBank/DDBJ databases">
        <authorList>
            <person name="Alioto T."/>
            <person name="Alioto T."/>
            <person name="Gomez Garrido J."/>
        </authorList>
    </citation>
    <scope>NUCLEOTIDE SEQUENCE</scope>
    <source>
        <strain evidence="1">A484AB</strain>
    </source>
</reference>
<name>A0A7D9IZV7_PARCT</name>
<proteinExistence type="predicted"/>